<accession>A0AAN8S3B9</accession>
<gene>
    <name evidence="3" type="ORF">RUM43_003691</name>
</gene>
<comment type="caution">
    <text evidence="3">The sequence shown here is derived from an EMBL/GenBank/DDBJ whole genome shotgun (WGS) entry which is preliminary data.</text>
</comment>
<dbReference type="InterPro" id="IPR016719">
    <property type="entry name" value="CAMLG"/>
</dbReference>
<reference evidence="3 4" key="1">
    <citation type="submission" date="2023-10" db="EMBL/GenBank/DDBJ databases">
        <title>Genomes of two closely related lineages of the louse Polyplax serrata with different host specificities.</title>
        <authorList>
            <person name="Martinu J."/>
            <person name="Tarabai H."/>
            <person name="Stefka J."/>
            <person name="Hypsa V."/>
        </authorList>
    </citation>
    <scope>NUCLEOTIDE SEQUENCE [LARGE SCALE GENOMIC DNA]</scope>
    <source>
        <strain evidence="3">HR10_N</strain>
    </source>
</reference>
<evidence type="ECO:0000313" key="4">
    <source>
        <dbReference type="Proteomes" id="UP001372834"/>
    </source>
</evidence>
<name>A0AAN8S3B9_POLSC</name>
<dbReference type="GO" id="GO:0071816">
    <property type="term" value="P:tail-anchored membrane protein insertion into ER membrane"/>
    <property type="evidence" value="ECO:0007669"/>
    <property type="project" value="TreeGrafter"/>
</dbReference>
<feature type="region of interest" description="Disordered" evidence="1">
    <location>
        <begin position="34"/>
        <end position="66"/>
    </location>
</feature>
<evidence type="ECO:0000313" key="3">
    <source>
        <dbReference type="EMBL" id="KAK6629870.1"/>
    </source>
</evidence>
<organism evidence="3 4">
    <name type="scientific">Polyplax serrata</name>
    <name type="common">Common mouse louse</name>
    <dbReference type="NCBI Taxonomy" id="468196"/>
    <lineage>
        <taxon>Eukaryota</taxon>
        <taxon>Metazoa</taxon>
        <taxon>Ecdysozoa</taxon>
        <taxon>Arthropoda</taxon>
        <taxon>Hexapoda</taxon>
        <taxon>Insecta</taxon>
        <taxon>Pterygota</taxon>
        <taxon>Neoptera</taxon>
        <taxon>Paraneoptera</taxon>
        <taxon>Psocodea</taxon>
        <taxon>Troctomorpha</taxon>
        <taxon>Phthiraptera</taxon>
        <taxon>Anoplura</taxon>
        <taxon>Polyplacidae</taxon>
        <taxon>Polyplax</taxon>
    </lineage>
</organism>
<feature type="transmembrane region" description="Helical" evidence="2">
    <location>
        <begin position="197"/>
        <end position="218"/>
    </location>
</feature>
<dbReference type="GO" id="GO:0043529">
    <property type="term" value="C:GET complex"/>
    <property type="evidence" value="ECO:0007669"/>
    <property type="project" value="TreeGrafter"/>
</dbReference>
<protein>
    <submittedName>
        <fullName evidence="3">Uncharacterized protein</fullName>
    </submittedName>
</protein>
<dbReference type="EMBL" id="JAWJWE010000036">
    <property type="protein sequence ID" value="KAK6629870.1"/>
    <property type="molecule type" value="Genomic_DNA"/>
</dbReference>
<dbReference type="PANTHER" id="PTHR15026">
    <property type="entry name" value="CALCIUM-SIGNAL MODULATING CYCLOPHILIN LIGAND CAML"/>
    <property type="match status" value="1"/>
</dbReference>
<feature type="compositionally biased region" description="Polar residues" evidence="1">
    <location>
        <begin position="37"/>
        <end position="56"/>
    </location>
</feature>
<dbReference type="PANTHER" id="PTHR15026:SF0">
    <property type="entry name" value="GUIDED ENTRY OF TAIL-ANCHORED PROTEINS FACTOR CAMLG"/>
    <property type="match status" value="1"/>
</dbReference>
<keyword evidence="2" id="KW-1133">Transmembrane helix</keyword>
<evidence type="ECO:0000256" key="2">
    <source>
        <dbReference type="SAM" id="Phobius"/>
    </source>
</evidence>
<dbReference type="Proteomes" id="UP001372834">
    <property type="component" value="Unassembled WGS sequence"/>
</dbReference>
<sequence length="227" mass="26205">MGEHTKASSAALFRSETRRRKILENSAHRLKLIEGITNRTQSSEETDTKTSNSLDSPTGFPDRAPSATDIRNVIRNAIQEDNDLKNLSDFLLVKGETEVNENIEEIEAETVSKSKIKNSTLDILQRKRIHYILLALTVNIMFYFNFSFMFYNNVFCPFYTLKIIELIVRREDKQNVQPILHILLSGLPERIQKSTEVIFSILPLIFSDLFLYFFTFVIGTKILNLHV</sequence>
<keyword evidence="2" id="KW-0812">Transmembrane</keyword>
<evidence type="ECO:0000256" key="1">
    <source>
        <dbReference type="SAM" id="MobiDB-lite"/>
    </source>
</evidence>
<proteinExistence type="predicted"/>
<keyword evidence="2" id="KW-0472">Membrane</keyword>
<dbReference type="AlphaFoldDB" id="A0AAN8S3B9"/>
<feature type="transmembrane region" description="Helical" evidence="2">
    <location>
        <begin position="131"/>
        <end position="151"/>
    </location>
</feature>